<reference evidence="1" key="1">
    <citation type="submission" date="2022-07" db="EMBL/GenBank/DDBJ databases">
        <title>Draft genome sequence of Zalerion maritima ATCC 34329, a (micro)plastics degrading marine fungus.</title>
        <authorList>
            <person name="Paco A."/>
            <person name="Goncalves M.F.M."/>
            <person name="Rocha-Santos T.A.P."/>
            <person name="Alves A."/>
        </authorList>
    </citation>
    <scope>NUCLEOTIDE SEQUENCE</scope>
    <source>
        <strain evidence="1">ATCC 34329</strain>
    </source>
</reference>
<keyword evidence="2" id="KW-1185">Reference proteome</keyword>
<gene>
    <name evidence="1" type="ORF">MKZ38_010514</name>
</gene>
<name>A0AAD5RJJ4_9PEZI</name>
<evidence type="ECO:0000313" key="1">
    <source>
        <dbReference type="EMBL" id="KAJ2891942.1"/>
    </source>
</evidence>
<organism evidence="1 2">
    <name type="scientific">Zalerion maritima</name>
    <dbReference type="NCBI Taxonomy" id="339359"/>
    <lineage>
        <taxon>Eukaryota</taxon>
        <taxon>Fungi</taxon>
        <taxon>Dikarya</taxon>
        <taxon>Ascomycota</taxon>
        <taxon>Pezizomycotina</taxon>
        <taxon>Sordariomycetes</taxon>
        <taxon>Lulworthiomycetidae</taxon>
        <taxon>Lulworthiales</taxon>
        <taxon>Lulworthiaceae</taxon>
        <taxon>Zalerion</taxon>
    </lineage>
</organism>
<dbReference type="EMBL" id="JAKWBI020000939">
    <property type="protein sequence ID" value="KAJ2891942.1"/>
    <property type="molecule type" value="Genomic_DNA"/>
</dbReference>
<dbReference type="Proteomes" id="UP001201980">
    <property type="component" value="Unassembled WGS sequence"/>
</dbReference>
<evidence type="ECO:0000313" key="2">
    <source>
        <dbReference type="Proteomes" id="UP001201980"/>
    </source>
</evidence>
<comment type="caution">
    <text evidence="1">The sequence shown here is derived from an EMBL/GenBank/DDBJ whole genome shotgun (WGS) entry which is preliminary data.</text>
</comment>
<accession>A0AAD5RJJ4</accession>
<protein>
    <submittedName>
        <fullName evidence="1">Uncharacterized protein</fullName>
    </submittedName>
</protein>
<proteinExistence type="predicted"/>
<dbReference type="AlphaFoldDB" id="A0AAD5RJJ4"/>
<sequence length="140" mass="15313">MCRKSLVSGSWNLSLAGEQHISRDTEAKAAGLRRYLGSTVGDQPLQPGEGNIETADVEAGVSFLATQIFGDKADLSNLHSRVPKLDYRDYVQCLSAANREQKLFAKELRQLLARDGDMASLELAGCLSNRRSIGQLQDEC</sequence>